<reference evidence="2 3" key="1">
    <citation type="submission" date="2024-09" db="EMBL/GenBank/DDBJ databases">
        <authorList>
            <person name="Lee S.D."/>
        </authorList>
    </citation>
    <scope>NUCLEOTIDE SEQUENCE [LARGE SCALE GENOMIC DNA]</scope>
    <source>
        <strain evidence="2 3">N1-3</strain>
    </source>
</reference>
<dbReference type="EMBL" id="JBHEZY010000018">
    <property type="protein sequence ID" value="MFC1435328.1"/>
    <property type="molecule type" value="Genomic_DNA"/>
</dbReference>
<sequence length="140" mass="15117">MAERRGSRAVAAREKARSRTAAAREREQRLEDLATVWFEVDDQIGDLHTAAQTRIDQYVARINSDLAQQVGALEERLASTGAEMLELTNASDVANRLGIPVARVREIKAARETGGTLDKSVAAPSVAKPAPDGQRDGVLP</sequence>
<accession>A0ABV6XB94</accession>
<comment type="caution">
    <text evidence="2">The sequence shown here is derived from an EMBL/GenBank/DDBJ whole genome shotgun (WGS) entry which is preliminary data.</text>
</comment>
<feature type="region of interest" description="Disordered" evidence="1">
    <location>
        <begin position="113"/>
        <end position="140"/>
    </location>
</feature>
<gene>
    <name evidence="2" type="ORF">ACEZDB_32280</name>
</gene>
<dbReference type="Proteomes" id="UP001592530">
    <property type="component" value="Unassembled WGS sequence"/>
</dbReference>
<name>A0ABV6XB94_9ACTN</name>
<feature type="compositionally biased region" description="Low complexity" evidence="1">
    <location>
        <begin position="119"/>
        <end position="131"/>
    </location>
</feature>
<evidence type="ECO:0000313" key="3">
    <source>
        <dbReference type="Proteomes" id="UP001592530"/>
    </source>
</evidence>
<organism evidence="2 3">
    <name type="scientific">Streptacidiphilus alkalitolerans</name>
    <dbReference type="NCBI Taxonomy" id="3342712"/>
    <lineage>
        <taxon>Bacteria</taxon>
        <taxon>Bacillati</taxon>
        <taxon>Actinomycetota</taxon>
        <taxon>Actinomycetes</taxon>
        <taxon>Kitasatosporales</taxon>
        <taxon>Streptomycetaceae</taxon>
        <taxon>Streptacidiphilus</taxon>
    </lineage>
</organism>
<proteinExistence type="predicted"/>
<evidence type="ECO:0000256" key="1">
    <source>
        <dbReference type="SAM" id="MobiDB-lite"/>
    </source>
</evidence>
<dbReference type="RefSeq" id="WP_380558285.1">
    <property type="nucleotide sequence ID" value="NZ_JBHEZY010000018.1"/>
</dbReference>
<evidence type="ECO:0000313" key="2">
    <source>
        <dbReference type="EMBL" id="MFC1435328.1"/>
    </source>
</evidence>
<feature type="region of interest" description="Disordered" evidence="1">
    <location>
        <begin position="1"/>
        <end position="23"/>
    </location>
</feature>
<protein>
    <submittedName>
        <fullName evidence="2">Uncharacterized protein</fullName>
    </submittedName>
</protein>